<protein>
    <submittedName>
        <fullName evidence="1">Uncharacterized protein</fullName>
    </submittedName>
</protein>
<name>A0A9P5RV73_9FUNG</name>
<dbReference type="Proteomes" id="UP000748756">
    <property type="component" value="Unassembled WGS sequence"/>
</dbReference>
<evidence type="ECO:0000313" key="1">
    <source>
        <dbReference type="EMBL" id="KAF9144943.1"/>
    </source>
</evidence>
<evidence type="ECO:0000313" key="2">
    <source>
        <dbReference type="Proteomes" id="UP000748756"/>
    </source>
</evidence>
<keyword evidence="2" id="KW-1185">Reference proteome</keyword>
<sequence>MHSKSTTEFQEIDQRFDDKLVTLYKIIYAEVIGGYLGNEDEWDGTIYFHGTSHCGCTDLNITNSEDDRTSVYAWCDNAHCRTKGITNSGFLKIKSPQESPLLSIFVCVAKNPQNVAIYGFDDYHSVQNDNNILSVYIAIVSK</sequence>
<comment type="caution">
    <text evidence="1">The sequence shown here is derived from an EMBL/GenBank/DDBJ whole genome shotgun (WGS) entry which is preliminary data.</text>
</comment>
<reference evidence="1" key="1">
    <citation type="journal article" date="2020" name="Fungal Divers.">
        <title>Resolving the Mortierellaceae phylogeny through synthesis of multi-gene phylogenetics and phylogenomics.</title>
        <authorList>
            <person name="Vandepol N."/>
            <person name="Liber J."/>
            <person name="Desiro A."/>
            <person name="Na H."/>
            <person name="Kennedy M."/>
            <person name="Barry K."/>
            <person name="Grigoriev I.V."/>
            <person name="Miller A.N."/>
            <person name="O'Donnell K."/>
            <person name="Stajich J.E."/>
            <person name="Bonito G."/>
        </authorList>
    </citation>
    <scope>NUCLEOTIDE SEQUENCE</scope>
    <source>
        <strain evidence="1">NRRL 6426</strain>
    </source>
</reference>
<accession>A0A9P5RV73</accession>
<dbReference type="EMBL" id="JAAAUQ010000982">
    <property type="protein sequence ID" value="KAF9144943.1"/>
    <property type="molecule type" value="Genomic_DNA"/>
</dbReference>
<dbReference type="OrthoDB" id="2406351at2759"/>
<gene>
    <name evidence="1" type="ORF">BG015_012058</name>
</gene>
<dbReference type="AlphaFoldDB" id="A0A9P5RV73"/>
<proteinExistence type="predicted"/>
<organism evidence="1 2">
    <name type="scientific">Linnemannia schmuckeri</name>
    <dbReference type="NCBI Taxonomy" id="64567"/>
    <lineage>
        <taxon>Eukaryota</taxon>
        <taxon>Fungi</taxon>
        <taxon>Fungi incertae sedis</taxon>
        <taxon>Mucoromycota</taxon>
        <taxon>Mortierellomycotina</taxon>
        <taxon>Mortierellomycetes</taxon>
        <taxon>Mortierellales</taxon>
        <taxon>Mortierellaceae</taxon>
        <taxon>Linnemannia</taxon>
    </lineage>
</organism>